<organism evidence="1 4">
    <name type="scientific">Hydrogenophaga crassostreae</name>
    <dbReference type="NCBI Taxonomy" id="1763535"/>
    <lineage>
        <taxon>Bacteria</taxon>
        <taxon>Pseudomonadati</taxon>
        <taxon>Pseudomonadota</taxon>
        <taxon>Betaproteobacteria</taxon>
        <taxon>Burkholderiales</taxon>
        <taxon>Comamonadaceae</taxon>
        <taxon>Hydrogenophaga</taxon>
    </lineage>
</organism>
<reference evidence="2 3" key="1">
    <citation type="submission" date="2016-02" db="EMBL/GenBank/DDBJ databases">
        <title>Draft genome sequence of Hydrogenophaga sp. LPB0072.</title>
        <authorList>
            <person name="Shin S.-K."/>
            <person name="Yi H."/>
        </authorList>
    </citation>
    <scope>NUCLEOTIDE SEQUENCE [LARGE SCALE GENOMIC DNA]</scope>
    <source>
        <strain evidence="2 3">LPB0072</strain>
    </source>
</reference>
<dbReference type="KEGG" id="hyl:LPB072_07445"/>
<dbReference type="Proteomes" id="UP000185680">
    <property type="component" value="Chromosome"/>
</dbReference>
<evidence type="ECO:0000313" key="4">
    <source>
        <dbReference type="Proteomes" id="UP000185680"/>
    </source>
</evidence>
<gene>
    <name evidence="1" type="ORF">LPB072_07445</name>
    <name evidence="2" type="ORF">LPB72_16925</name>
</gene>
<accession>A0A167HA24</accession>
<dbReference type="EMBL" id="LVWD01000030">
    <property type="protein sequence ID" value="OAD40573.1"/>
    <property type="molecule type" value="Genomic_DNA"/>
</dbReference>
<keyword evidence="3" id="KW-1185">Reference proteome</keyword>
<reference evidence="1 4" key="2">
    <citation type="submission" date="2016-10" db="EMBL/GenBank/DDBJ databases">
        <title>Hydorgenophaga sp. LPB0072 isolated from gastropod.</title>
        <authorList>
            <person name="Kim E."/>
            <person name="Yi H."/>
        </authorList>
    </citation>
    <scope>NUCLEOTIDE SEQUENCE [LARGE SCALE GENOMIC DNA]</scope>
    <source>
        <strain evidence="1 4">LPB0072</strain>
    </source>
</reference>
<evidence type="ECO:0000313" key="1">
    <source>
        <dbReference type="EMBL" id="AOW12701.1"/>
    </source>
</evidence>
<dbReference type="AlphaFoldDB" id="A0A167HA24"/>
<dbReference type="RefSeq" id="WP_066093405.1">
    <property type="nucleotide sequence ID" value="NZ_CP017476.1"/>
</dbReference>
<proteinExistence type="predicted"/>
<protein>
    <submittedName>
        <fullName evidence="1">Uncharacterized protein</fullName>
    </submittedName>
</protein>
<name>A0A167HA24_9BURK</name>
<sequence>MNNLQFAILLATVLFGGHAALHRWDIRQTRRALLQRALRFPEYVARAWVEGQADDGTAKLWLQFTGGQPHVAAQGRTAVPEAVARLSAMGIDVECGALQKKELGAGIGGHVSGQSGQQRSRALSDVSPTALARLFRWRLQSMVRRAGAFARRLKQAG</sequence>
<evidence type="ECO:0000313" key="2">
    <source>
        <dbReference type="EMBL" id="OAD40573.1"/>
    </source>
</evidence>
<evidence type="ECO:0000313" key="3">
    <source>
        <dbReference type="Proteomes" id="UP000185657"/>
    </source>
</evidence>
<dbReference type="EMBL" id="CP017476">
    <property type="protein sequence ID" value="AOW12701.1"/>
    <property type="molecule type" value="Genomic_DNA"/>
</dbReference>
<dbReference type="OrthoDB" id="9965614at2"/>
<dbReference type="Proteomes" id="UP000185657">
    <property type="component" value="Unassembled WGS sequence"/>
</dbReference>